<dbReference type="InterPro" id="IPR044992">
    <property type="entry name" value="ChyE-like"/>
</dbReference>
<evidence type="ECO:0000313" key="3">
    <source>
        <dbReference type="Proteomes" id="UP000250079"/>
    </source>
</evidence>
<dbReference type="CDD" id="cd01741">
    <property type="entry name" value="GATase1_1"/>
    <property type="match status" value="1"/>
</dbReference>
<keyword evidence="2" id="KW-0436">Ligase</keyword>
<dbReference type="Proteomes" id="UP000250079">
    <property type="component" value="Chromosome"/>
</dbReference>
<dbReference type="GO" id="GO:0005829">
    <property type="term" value="C:cytosol"/>
    <property type="evidence" value="ECO:0007669"/>
    <property type="project" value="TreeGrafter"/>
</dbReference>
<keyword evidence="3" id="KW-1185">Reference proteome</keyword>
<dbReference type="SUPFAM" id="SSF52317">
    <property type="entry name" value="Class I glutamine amidotransferase-like"/>
    <property type="match status" value="1"/>
</dbReference>
<dbReference type="PANTHER" id="PTHR42695:SF5">
    <property type="entry name" value="GLUTAMINE AMIDOTRANSFERASE YLR126C-RELATED"/>
    <property type="match status" value="1"/>
</dbReference>
<dbReference type="AlphaFoldDB" id="A0A2Z2NJL3"/>
<sequence>MGSSQSINRFMNATIHNTSPTDSGLRVRLGVLQAGRAPEALLDHHADYDRMFENLLGADAFDYRHFPVLDNVFPNNIDDADAWLITGSRFGAYEDHTWIPPLEAFIREVYASGKPMVGICFGHQIIAQALGGKVEKFAGGWSVGRVEYDLDESVFGPPASNTADSSALMAFHQDQVVSLPAEAKNVGSSSFCQNAALLYGNRMLTLQPHPEFDKSFIQGLLDVRGEILPDEVKTRAAATLEQPIAQSSIAQTLRHFLSRQTS</sequence>
<dbReference type="PANTHER" id="PTHR42695">
    <property type="entry name" value="GLUTAMINE AMIDOTRANSFERASE YLR126C-RELATED"/>
    <property type="match status" value="1"/>
</dbReference>
<evidence type="ECO:0000313" key="2">
    <source>
        <dbReference type="EMBL" id="ASJ71496.1"/>
    </source>
</evidence>
<evidence type="ECO:0000259" key="1">
    <source>
        <dbReference type="Pfam" id="PF00117"/>
    </source>
</evidence>
<dbReference type="GO" id="GO:0003922">
    <property type="term" value="F:GMP synthase (glutamine-hydrolyzing) activity"/>
    <property type="evidence" value="ECO:0007669"/>
    <property type="project" value="UniProtKB-EC"/>
</dbReference>
<organism evidence="2 3">
    <name type="scientific">Granulosicoccus antarcticus IMCC3135</name>
    <dbReference type="NCBI Taxonomy" id="1192854"/>
    <lineage>
        <taxon>Bacteria</taxon>
        <taxon>Pseudomonadati</taxon>
        <taxon>Pseudomonadota</taxon>
        <taxon>Gammaproteobacteria</taxon>
        <taxon>Chromatiales</taxon>
        <taxon>Granulosicoccaceae</taxon>
        <taxon>Granulosicoccus</taxon>
    </lineage>
</organism>
<protein>
    <submittedName>
        <fullName evidence="2">GMP synthase (Glutamine-hydrolyzing)</fullName>
        <ecNumber evidence="2">6.3.5.2</ecNumber>
    </submittedName>
</protein>
<dbReference type="InterPro" id="IPR017926">
    <property type="entry name" value="GATASE"/>
</dbReference>
<accession>A0A2Z2NJL3</accession>
<gene>
    <name evidence="2" type="primary">guaA_2</name>
    <name evidence="2" type="ORF">IMCC3135_06950</name>
</gene>
<dbReference type="PROSITE" id="PS51273">
    <property type="entry name" value="GATASE_TYPE_1"/>
    <property type="match status" value="1"/>
</dbReference>
<dbReference type="Pfam" id="PF00117">
    <property type="entry name" value="GATase"/>
    <property type="match status" value="1"/>
</dbReference>
<feature type="domain" description="Glutamine amidotransferase" evidence="1">
    <location>
        <begin position="99"/>
        <end position="213"/>
    </location>
</feature>
<reference evidence="2 3" key="1">
    <citation type="submission" date="2016-12" db="EMBL/GenBank/DDBJ databases">
        <authorList>
            <person name="Song W.-J."/>
            <person name="Kurnit D.M."/>
        </authorList>
    </citation>
    <scope>NUCLEOTIDE SEQUENCE [LARGE SCALE GENOMIC DNA]</scope>
    <source>
        <strain evidence="2 3">IMCC3135</strain>
    </source>
</reference>
<name>A0A2Z2NJL3_9GAMM</name>
<proteinExistence type="predicted"/>
<dbReference type="InterPro" id="IPR029062">
    <property type="entry name" value="Class_I_gatase-like"/>
</dbReference>
<dbReference type="EMBL" id="CP018632">
    <property type="protein sequence ID" value="ASJ71496.1"/>
    <property type="molecule type" value="Genomic_DNA"/>
</dbReference>
<dbReference type="Gene3D" id="3.40.50.880">
    <property type="match status" value="1"/>
</dbReference>
<dbReference type="EC" id="6.3.5.2" evidence="2"/>
<dbReference type="KEGG" id="gai:IMCC3135_06950"/>